<name>A0ABS6FG25_9FIRM</name>
<dbReference type="Proteomes" id="UP000783742">
    <property type="component" value="Unassembled WGS sequence"/>
</dbReference>
<evidence type="ECO:0000313" key="2">
    <source>
        <dbReference type="Proteomes" id="UP000783742"/>
    </source>
</evidence>
<gene>
    <name evidence="1" type="ORF">KQI68_01345</name>
</gene>
<accession>A0ABS6FG25</accession>
<sequence length="115" mass="13479">MDTLKYQLPNDAKYFSTVRLMLTALLNILNRDIEEIEDLKMAVTETLNIAHDLKTKEIIDLVFEIEENKIKIYVNEIDQEKLDSCEELSLAKTVIDYLVDDCVFKEKTMILTKEF</sequence>
<proteinExistence type="predicted"/>
<protein>
    <submittedName>
        <fullName evidence="1">Anti-sigma factor</fullName>
    </submittedName>
</protein>
<dbReference type="EMBL" id="JAHLQO010000001">
    <property type="protein sequence ID" value="MBU5668477.1"/>
    <property type="molecule type" value="Genomic_DNA"/>
</dbReference>
<reference evidence="1 2" key="1">
    <citation type="submission" date="2021-06" db="EMBL/GenBank/DDBJ databases">
        <authorList>
            <person name="Sun Q."/>
            <person name="Li D."/>
        </authorList>
    </citation>
    <scope>NUCLEOTIDE SEQUENCE [LARGE SCALE GENOMIC DNA]</scope>
    <source>
        <strain evidence="1 2">MSJ-1</strain>
    </source>
</reference>
<keyword evidence="2" id="KW-1185">Reference proteome</keyword>
<dbReference type="RefSeq" id="WP_216548241.1">
    <property type="nucleotide sequence ID" value="NZ_JAHLQO010000001.1"/>
</dbReference>
<evidence type="ECO:0000313" key="1">
    <source>
        <dbReference type="EMBL" id="MBU5668477.1"/>
    </source>
</evidence>
<comment type="caution">
    <text evidence="1">The sequence shown here is derived from an EMBL/GenBank/DDBJ whole genome shotgun (WGS) entry which is preliminary data.</text>
</comment>
<organism evidence="1 2">
    <name type="scientific">Peptoniphilus ovalis</name>
    <dbReference type="NCBI Taxonomy" id="2841503"/>
    <lineage>
        <taxon>Bacteria</taxon>
        <taxon>Bacillati</taxon>
        <taxon>Bacillota</taxon>
        <taxon>Tissierellia</taxon>
        <taxon>Tissierellales</taxon>
        <taxon>Peptoniphilaceae</taxon>
        <taxon>Peptoniphilus</taxon>
    </lineage>
</organism>